<dbReference type="AlphaFoldDB" id="A0A1H2YKR0"/>
<evidence type="ECO:0000313" key="3">
    <source>
        <dbReference type="Proteomes" id="UP000198534"/>
    </source>
</evidence>
<keyword evidence="1" id="KW-1133">Transmembrane helix</keyword>
<feature type="transmembrane region" description="Helical" evidence="1">
    <location>
        <begin position="34"/>
        <end position="52"/>
    </location>
</feature>
<keyword evidence="1" id="KW-0472">Membrane</keyword>
<reference evidence="2 3" key="1">
    <citation type="submission" date="2016-10" db="EMBL/GenBank/DDBJ databases">
        <authorList>
            <person name="de Groot N.N."/>
        </authorList>
    </citation>
    <scope>NUCLEOTIDE SEQUENCE [LARGE SCALE GENOMIC DNA]</scope>
    <source>
        <strain evidence="2 3">DSM 45610</strain>
    </source>
</reference>
<gene>
    <name evidence="2" type="ORF">SAMN05444487_10992</name>
</gene>
<proteinExistence type="predicted"/>
<name>A0A1H2YKR0_9BACL</name>
<evidence type="ECO:0000256" key="1">
    <source>
        <dbReference type="SAM" id="Phobius"/>
    </source>
</evidence>
<organism evidence="2 3">
    <name type="scientific">Marininema mesophilum</name>
    <dbReference type="NCBI Taxonomy" id="1048340"/>
    <lineage>
        <taxon>Bacteria</taxon>
        <taxon>Bacillati</taxon>
        <taxon>Bacillota</taxon>
        <taxon>Bacilli</taxon>
        <taxon>Bacillales</taxon>
        <taxon>Thermoactinomycetaceae</taxon>
        <taxon>Marininema</taxon>
    </lineage>
</organism>
<dbReference type="EMBL" id="FNNQ01000009">
    <property type="protein sequence ID" value="SDX05119.1"/>
    <property type="molecule type" value="Genomic_DNA"/>
</dbReference>
<dbReference type="RefSeq" id="WP_091740139.1">
    <property type="nucleotide sequence ID" value="NZ_FNNQ01000009.1"/>
</dbReference>
<feature type="transmembrane region" description="Helical" evidence="1">
    <location>
        <begin position="58"/>
        <end position="77"/>
    </location>
</feature>
<sequence>MDNKKRWKIIYYIGVAAVIVGIIADFCTGKDSHFVMYGVTVAPILSSIQGFIERSWIWGFLNLIAGVAIISLEYFNIHIFQ</sequence>
<feature type="transmembrane region" description="Helical" evidence="1">
    <location>
        <begin position="6"/>
        <end position="27"/>
    </location>
</feature>
<dbReference type="Proteomes" id="UP000198534">
    <property type="component" value="Unassembled WGS sequence"/>
</dbReference>
<accession>A0A1H2YKR0</accession>
<evidence type="ECO:0000313" key="2">
    <source>
        <dbReference type="EMBL" id="SDX05119.1"/>
    </source>
</evidence>
<keyword evidence="1" id="KW-0812">Transmembrane</keyword>
<keyword evidence="3" id="KW-1185">Reference proteome</keyword>
<protein>
    <submittedName>
        <fullName evidence="2">Uncharacterized protein</fullName>
    </submittedName>
</protein>